<dbReference type="EMBL" id="SGNZ01000001">
    <property type="protein sequence ID" value="TRA97049.1"/>
    <property type="molecule type" value="Genomic_DNA"/>
</dbReference>
<dbReference type="Proteomes" id="UP000319481">
    <property type="component" value="Unassembled WGS sequence"/>
</dbReference>
<feature type="domain" description="Tip attachment protein J" evidence="1">
    <location>
        <begin position="334"/>
        <end position="485"/>
    </location>
</feature>
<dbReference type="RefSeq" id="WP_142911698.1">
    <property type="nucleotide sequence ID" value="NZ_SGNZ01000001.1"/>
</dbReference>
<name>A0ABY3BW66_9HYPH</name>
<sequence length="1006" mass="109153">MFRALLIALYFLLVSVDVALAAPVIGIFTAIGTVLKAGGIAALLLKTAFAVAIRAGMSLIEQARARKAARNSTQSNGTTIQVQVGDATPRSYLIGTRAKAGLRYYAGYWGNEGGTPNAFITDCVVLSCLPSYNGPQGLEWLSVGKRVATILWNEPHPDGRGFPILEMRRSGADHAWVKYLDGTQTEADPFLLDKFSNHPERPYLPSMIGRGCQIAILTIRHNKDLYNNQLQEGLYQPTPMKLYDLRYDSSEGGLGPQRWGDPTTYQPSDNLAVMAYNVARGLYFRGRWVHGGRDFSSWRLPASAWMAAANEADRDMGGRRQFRGGLDVHVDSQPLDVLEDFRVGCSGRIAEVGGQLKLSCGAPGAPVYSFTDDDIIVTADQGFEPFASVKASYNTVTAVYPEPAQLWRDKEAPEYAPADLRDRDGGERLAIGLEADAVPFAAQVQAIMKTALEEAQRERVHQAIFGPEARALEPNDPIAWTSAKNSYGNKKFVVVRATPTDGLKTNVVYKEWDPADYQPPSIYVPPVVGPVGGDTVPPQLISGWQAAPAAILDADGLPRRPSIEVSCTARMDGVTHIHVQVRLKSTGFIVFDSDAIPYDRTATPLDDRLRWTLNGIFLPASLYQVHGRFKSEINPNQEWGGWLDVLTPNILLGERDVDLITEMKHLGADVVSVFKQLGRDFDDLKARLEEATAAFLVEGTVGQVDREEMRSEIGSARAEISEEIRTRVSETEAIAQRISKVSASVDDNAALIAEETTARVDEDEALASALTLVSAVLNANFAEGLVSFKAVAAPAGVDIRFAIMLRAGSGSNYVTSGFFIEIYTEGGVQKSRAALDVDQFVVTKGGVSLAVFAIVDGIVKILNARIEQAQIENLLVKTSNIEQGAITTVVTATMPDIVAAGGATYNLDIDVNHGTGAPRILVNAQTLIWDDVGGSPRSCNFIIRSESDNQTLEYLAGASGYTPINWMAVHTPPSNRASTVYRLSLADTGSFLKLKSIKIVASVLKR</sequence>
<evidence type="ECO:0000259" key="1">
    <source>
        <dbReference type="Pfam" id="PF13550"/>
    </source>
</evidence>
<evidence type="ECO:0000313" key="3">
    <source>
        <dbReference type="Proteomes" id="UP000319481"/>
    </source>
</evidence>
<dbReference type="Pfam" id="PF13550">
    <property type="entry name" value="Phage-tail_3"/>
    <property type="match status" value="1"/>
</dbReference>
<reference evidence="2 3" key="1">
    <citation type="journal article" date="2019" name="Appl. Microbiol. Biotechnol.">
        <title>Differential efficiency of wild type rhizogenic strains for rol gene transformation of plants.</title>
        <authorList>
            <person name="Desmet S."/>
            <person name="De Keyser E."/>
            <person name="Van Vaerenbergh J."/>
            <person name="Baeyen S."/>
            <person name="Van Huylenbroeck J."/>
            <person name="Geelen D."/>
            <person name="Dhooghe E."/>
        </authorList>
    </citation>
    <scope>NUCLEOTIDE SEQUENCE [LARGE SCALE GENOMIC DNA]</scope>
    <source>
        <strain evidence="2 3">GBBC3283</strain>
    </source>
</reference>
<proteinExistence type="predicted"/>
<comment type="caution">
    <text evidence="2">The sequence shown here is derived from an EMBL/GenBank/DDBJ whole genome shotgun (WGS) entry which is preliminary data.</text>
</comment>
<keyword evidence="3" id="KW-1185">Reference proteome</keyword>
<gene>
    <name evidence="2" type="ORF">EXN23_02100</name>
</gene>
<accession>A0ABY3BW66</accession>
<dbReference type="InterPro" id="IPR032876">
    <property type="entry name" value="J_dom"/>
</dbReference>
<evidence type="ECO:0000313" key="2">
    <source>
        <dbReference type="EMBL" id="TRA97049.1"/>
    </source>
</evidence>
<organism evidence="2 3">
    <name type="scientific">Agrobacterium salinitolerans</name>
    <dbReference type="NCBI Taxonomy" id="1183413"/>
    <lineage>
        <taxon>Bacteria</taxon>
        <taxon>Pseudomonadati</taxon>
        <taxon>Pseudomonadota</taxon>
        <taxon>Alphaproteobacteria</taxon>
        <taxon>Hyphomicrobiales</taxon>
        <taxon>Rhizobiaceae</taxon>
        <taxon>Rhizobium/Agrobacterium group</taxon>
        <taxon>Agrobacterium</taxon>
    </lineage>
</organism>
<protein>
    <recommendedName>
        <fullName evidence="1">Tip attachment protein J domain-containing protein</fullName>
    </recommendedName>
</protein>